<evidence type="ECO:0000313" key="6">
    <source>
        <dbReference type="Proteomes" id="UP000257109"/>
    </source>
</evidence>
<dbReference type="AlphaFoldDB" id="A0A371E2B2"/>
<evidence type="ECO:0000313" key="5">
    <source>
        <dbReference type="EMBL" id="RDX60182.1"/>
    </source>
</evidence>
<accession>A0A371E2B2</accession>
<dbReference type="Proteomes" id="UP000257109">
    <property type="component" value="Unassembled WGS sequence"/>
</dbReference>
<keyword evidence="1" id="KW-0547">Nucleotide-binding</keyword>
<protein>
    <recommendedName>
        <fullName evidence="4">FHA domain-containing protein</fullName>
    </recommendedName>
</protein>
<dbReference type="InterPro" id="IPR051701">
    <property type="entry name" value="Mito_OM_Translocase_MSP1"/>
</dbReference>
<proteinExistence type="predicted"/>
<feature type="region of interest" description="Disordered" evidence="3">
    <location>
        <begin position="274"/>
        <end position="334"/>
    </location>
</feature>
<evidence type="ECO:0000256" key="1">
    <source>
        <dbReference type="ARBA" id="ARBA00022741"/>
    </source>
</evidence>
<feature type="region of interest" description="Disordered" evidence="3">
    <location>
        <begin position="1"/>
        <end position="104"/>
    </location>
</feature>
<dbReference type="InterPro" id="IPR008984">
    <property type="entry name" value="SMAD_FHA_dom_sf"/>
</dbReference>
<evidence type="ECO:0000259" key="4">
    <source>
        <dbReference type="Pfam" id="PF00498"/>
    </source>
</evidence>
<feature type="compositionally biased region" description="Polar residues" evidence="3">
    <location>
        <begin position="276"/>
        <end position="295"/>
    </location>
</feature>
<evidence type="ECO:0000256" key="2">
    <source>
        <dbReference type="ARBA" id="ARBA00022840"/>
    </source>
</evidence>
<keyword evidence="2" id="KW-0067">ATP-binding</keyword>
<keyword evidence="6" id="KW-1185">Reference proteome</keyword>
<dbReference type="GO" id="GO:0005741">
    <property type="term" value="C:mitochondrial outer membrane"/>
    <property type="evidence" value="ECO:0007669"/>
    <property type="project" value="TreeGrafter"/>
</dbReference>
<feature type="non-terminal residue" evidence="5">
    <location>
        <position position="564"/>
    </location>
</feature>
<organism evidence="5 6">
    <name type="scientific">Mucuna pruriens</name>
    <name type="common">Velvet bean</name>
    <name type="synonym">Dolichos pruriens</name>
    <dbReference type="NCBI Taxonomy" id="157652"/>
    <lineage>
        <taxon>Eukaryota</taxon>
        <taxon>Viridiplantae</taxon>
        <taxon>Streptophyta</taxon>
        <taxon>Embryophyta</taxon>
        <taxon>Tracheophyta</taxon>
        <taxon>Spermatophyta</taxon>
        <taxon>Magnoliopsida</taxon>
        <taxon>eudicotyledons</taxon>
        <taxon>Gunneridae</taxon>
        <taxon>Pentapetalae</taxon>
        <taxon>rosids</taxon>
        <taxon>fabids</taxon>
        <taxon>Fabales</taxon>
        <taxon>Fabaceae</taxon>
        <taxon>Papilionoideae</taxon>
        <taxon>50 kb inversion clade</taxon>
        <taxon>NPAAA clade</taxon>
        <taxon>indigoferoid/millettioid clade</taxon>
        <taxon>Phaseoleae</taxon>
        <taxon>Mucuna</taxon>
    </lineage>
</organism>
<dbReference type="SUPFAM" id="SSF49879">
    <property type="entry name" value="SMAD/FHA domain"/>
    <property type="match status" value="1"/>
</dbReference>
<dbReference type="Gene3D" id="2.60.200.20">
    <property type="match status" value="1"/>
</dbReference>
<dbReference type="GO" id="GO:0005524">
    <property type="term" value="F:ATP binding"/>
    <property type="evidence" value="ECO:0007669"/>
    <property type="project" value="UniProtKB-KW"/>
</dbReference>
<name>A0A371E2B2_MUCPR</name>
<gene>
    <name evidence="5" type="ORF">CR513_61700</name>
</gene>
<dbReference type="PANTHER" id="PTHR45644:SF39">
    <property type="entry name" value="AAA-TYPE ATPASE FAMILY PROTEIN-RELATED"/>
    <property type="match status" value="1"/>
</dbReference>
<dbReference type="STRING" id="157652.A0A371E2B2"/>
<dbReference type="Pfam" id="PF00498">
    <property type="entry name" value="FHA"/>
    <property type="match status" value="1"/>
</dbReference>
<evidence type="ECO:0000256" key="3">
    <source>
        <dbReference type="SAM" id="MobiDB-lite"/>
    </source>
</evidence>
<dbReference type="InterPro" id="IPR000253">
    <property type="entry name" value="FHA_dom"/>
</dbReference>
<feature type="compositionally biased region" description="Polar residues" evidence="3">
    <location>
        <begin position="550"/>
        <end position="564"/>
    </location>
</feature>
<comment type="caution">
    <text evidence="5">The sequence shown here is derived from an EMBL/GenBank/DDBJ whole genome shotgun (WGS) entry which is preliminary data.</text>
</comment>
<feature type="region of interest" description="Disordered" evidence="3">
    <location>
        <begin position="528"/>
        <end position="564"/>
    </location>
</feature>
<dbReference type="OrthoDB" id="10254455at2759"/>
<dbReference type="PANTHER" id="PTHR45644">
    <property type="entry name" value="AAA ATPASE, PUTATIVE (AFU_ORTHOLOGUE AFUA_2G12920)-RELATED-RELATED"/>
    <property type="match status" value="1"/>
</dbReference>
<feature type="domain" description="FHA" evidence="4">
    <location>
        <begin position="147"/>
        <end position="216"/>
    </location>
</feature>
<dbReference type="EMBL" id="QJKJ01017061">
    <property type="protein sequence ID" value="RDX60182.1"/>
    <property type="molecule type" value="Genomic_DNA"/>
</dbReference>
<reference evidence="5" key="1">
    <citation type="submission" date="2018-05" db="EMBL/GenBank/DDBJ databases">
        <title>Draft genome of Mucuna pruriens seed.</title>
        <authorList>
            <person name="Nnadi N.E."/>
            <person name="Vos R."/>
            <person name="Hasami M.H."/>
            <person name="Devisetty U.K."/>
            <person name="Aguiy J.C."/>
        </authorList>
    </citation>
    <scope>NUCLEOTIDE SEQUENCE [LARGE SCALE GENOMIC DNA]</scope>
    <source>
        <strain evidence="5">JCA_2017</strain>
    </source>
</reference>
<feature type="compositionally biased region" description="Polar residues" evidence="3">
    <location>
        <begin position="1"/>
        <end position="18"/>
    </location>
</feature>
<sequence length="564" mass="59587">MVSTRRNSGSLPNSNKRPSSSEDKTPSPSPKRQKVDNGAAASEKPMPPAENSKELSMPEPPADPGECGPQDAQIVGASSPDGKAEATPPIADGSSPTMVADKPRGSLSSWSIYQKQNPNFEASVPWCRLLSQSAQNPNVLICTPNFTIGSSRSCNFPLKDQTISGNLCKIKHTQREGSAVAVLESTGSKGTVSVNGTHVKKSTSCVLNSGDEVVFGLLGNHSYQVNTEVAVKGAEVQSGVGKLLQIERRAGDPSAVAGASILASLSSLRQDLTRWKSPSQTASKPQQGTDISSHSVLPDGTETELDGLEGNSAPNIGTDKAADVGASDKNSPMDCDPDDAAAEAGNVKISGVNAFLGPFFRILAGSTCKLKLSKSICKQVLLEERNGTRDVQAASTSGTSVRCAVFKEDVHAAILDGNEIEVSFDNFPYYLSENTKNVLIAACFIHLKHKEHVKYTTDLTTINPRILLSGPAGSEIYQEMLAKALAKYFGAKLLIFDSHLLLGGLSSKEAELLKDGFNAEKSCNCAKQSPTATDMARNMDPSASEPDAPNFSNAPPSYGFESQP</sequence>